<proteinExistence type="predicted"/>
<dbReference type="AlphaFoldDB" id="A0A1J1I7E2"/>
<keyword evidence="1" id="KW-0812">Transmembrane</keyword>
<keyword evidence="1" id="KW-1133">Transmembrane helix</keyword>
<dbReference type="EMBL" id="CVRI01000042">
    <property type="protein sequence ID" value="CRK95500.1"/>
    <property type="molecule type" value="Genomic_DNA"/>
</dbReference>
<name>A0A1J1I7E2_9DIPT</name>
<evidence type="ECO:0000256" key="1">
    <source>
        <dbReference type="SAM" id="Phobius"/>
    </source>
</evidence>
<accession>A0A1J1I7E2</accession>
<dbReference type="Proteomes" id="UP000183832">
    <property type="component" value="Unassembled WGS sequence"/>
</dbReference>
<protein>
    <submittedName>
        <fullName evidence="2">CLUMA_CG008969, isoform A</fullName>
    </submittedName>
</protein>
<evidence type="ECO:0000313" key="3">
    <source>
        <dbReference type="Proteomes" id="UP000183832"/>
    </source>
</evidence>
<organism evidence="2 3">
    <name type="scientific">Clunio marinus</name>
    <dbReference type="NCBI Taxonomy" id="568069"/>
    <lineage>
        <taxon>Eukaryota</taxon>
        <taxon>Metazoa</taxon>
        <taxon>Ecdysozoa</taxon>
        <taxon>Arthropoda</taxon>
        <taxon>Hexapoda</taxon>
        <taxon>Insecta</taxon>
        <taxon>Pterygota</taxon>
        <taxon>Neoptera</taxon>
        <taxon>Endopterygota</taxon>
        <taxon>Diptera</taxon>
        <taxon>Nematocera</taxon>
        <taxon>Chironomoidea</taxon>
        <taxon>Chironomidae</taxon>
        <taxon>Clunio</taxon>
    </lineage>
</organism>
<gene>
    <name evidence="2" type="ORF">CLUMA_CG008969</name>
</gene>
<keyword evidence="3" id="KW-1185">Reference proteome</keyword>
<sequence>MNQFQQTFKCESSPLGSLFANVSLISGKIFPIFIKGKKENNKLRVEYSSSEMRQQITEQVSAK</sequence>
<feature type="transmembrane region" description="Helical" evidence="1">
    <location>
        <begin position="15"/>
        <end position="34"/>
    </location>
</feature>
<keyword evidence="1" id="KW-0472">Membrane</keyword>
<reference evidence="2 3" key="1">
    <citation type="submission" date="2015-04" db="EMBL/GenBank/DDBJ databases">
        <authorList>
            <person name="Syromyatnikov M.Y."/>
            <person name="Popov V.N."/>
        </authorList>
    </citation>
    <scope>NUCLEOTIDE SEQUENCE [LARGE SCALE GENOMIC DNA]</scope>
</reference>
<evidence type="ECO:0000313" key="2">
    <source>
        <dbReference type="EMBL" id="CRK95500.1"/>
    </source>
</evidence>